<sequence length="107" mass="12058">MADTPEPLRPAVLNYEDAARYLGISPGRLRNLKWMGIAPKSISYGRRDVRFRVTDLDAWLDQKAGVASPPEPARKRPKRPRRGVTVWLVPALLGLIGFIIWVISLIL</sequence>
<comment type="caution">
    <text evidence="3">The sequence shown here is derived from an EMBL/GenBank/DDBJ whole genome shotgun (WGS) entry which is preliminary data.</text>
</comment>
<evidence type="ECO:0000256" key="1">
    <source>
        <dbReference type="SAM" id="Phobius"/>
    </source>
</evidence>
<gene>
    <name evidence="3" type="ORF">SSA02_09950</name>
</gene>
<keyword evidence="1" id="KW-1133">Transmembrane helix</keyword>
<proteinExistence type="predicted"/>
<name>A0A511BP33_9PROT</name>
<protein>
    <recommendedName>
        <fullName evidence="2">Helix-turn-helix domain-containing protein</fullName>
    </recommendedName>
</protein>
<evidence type="ECO:0000313" key="4">
    <source>
        <dbReference type="Proteomes" id="UP000321405"/>
    </source>
</evidence>
<accession>A0A511BP33</accession>
<reference evidence="3 4" key="1">
    <citation type="submission" date="2019-07" db="EMBL/GenBank/DDBJ databases">
        <title>Whole genome shotgun sequence of Swaminathania salitolerans NBRC 104436.</title>
        <authorList>
            <person name="Hosoyama A."/>
            <person name="Uohara A."/>
            <person name="Ohji S."/>
            <person name="Ichikawa N."/>
        </authorList>
    </citation>
    <scope>NUCLEOTIDE SEQUENCE [LARGE SCALE GENOMIC DNA]</scope>
    <source>
        <strain evidence="3 4">NBRC 104436</strain>
    </source>
</reference>
<dbReference type="InterPro" id="IPR041657">
    <property type="entry name" value="HTH_17"/>
</dbReference>
<organism evidence="3 4">
    <name type="scientific">Swaminathania salitolerans</name>
    <dbReference type="NCBI Taxonomy" id="182838"/>
    <lineage>
        <taxon>Bacteria</taxon>
        <taxon>Pseudomonadati</taxon>
        <taxon>Pseudomonadota</taxon>
        <taxon>Alphaproteobacteria</taxon>
        <taxon>Acetobacterales</taxon>
        <taxon>Acetobacteraceae</taxon>
        <taxon>Swaminathania</taxon>
    </lineage>
</organism>
<evidence type="ECO:0000259" key="2">
    <source>
        <dbReference type="Pfam" id="PF12728"/>
    </source>
</evidence>
<dbReference type="AlphaFoldDB" id="A0A511BP33"/>
<keyword evidence="4" id="KW-1185">Reference proteome</keyword>
<feature type="domain" description="Helix-turn-helix" evidence="2">
    <location>
        <begin position="13"/>
        <end position="63"/>
    </location>
</feature>
<feature type="transmembrane region" description="Helical" evidence="1">
    <location>
        <begin position="84"/>
        <end position="106"/>
    </location>
</feature>
<dbReference type="Proteomes" id="UP000321405">
    <property type="component" value="Unassembled WGS sequence"/>
</dbReference>
<keyword evidence="1" id="KW-0812">Transmembrane</keyword>
<dbReference type="RefSeq" id="WP_147092829.1">
    <property type="nucleotide sequence ID" value="NZ_BJVC01000002.1"/>
</dbReference>
<dbReference type="EMBL" id="BJVC01000002">
    <property type="protein sequence ID" value="GEL01832.1"/>
    <property type="molecule type" value="Genomic_DNA"/>
</dbReference>
<evidence type="ECO:0000313" key="3">
    <source>
        <dbReference type="EMBL" id="GEL01832.1"/>
    </source>
</evidence>
<dbReference type="OrthoDB" id="7283168at2"/>
<dbReference type="Pfam" id="PF12728">
    <property type="entry name" value="HTH_17"/>
    <property type="match status" value="1"/>
</dbReference>
<keyword evidence="1" id="KW-0472">Membrane</keyword>